<dbReference type="STRING" id="1423792.FD09_GL002552"/>
<dbReference type="PROSITE" id="PS50995">
    <property type="entry name" value="HTH_MARR_2"/>
    <property type="match status" value="1"/>
</dbReference>
<dbReference type="InterPro" id="IPR036388">
    <property type="entry name" value="WH-like_DNA-bd_sf"/>
</dbReference>
<evidence type="ECO:0000256" key="1">
    <source>
        <dbReference type="ARBA" id="ARBA00023015"/>
    </source>
</evidence>
<protein>
    <recommendedName>
        <fullName evidence="4">HTH marR-type domain-containing protein</fullName>
    </recommendedName>
</protein>
<name>A0A0R1N3W2_9LACO</name>
<dbReference type="SMART" id="SM00347">
    <property type="entry name" value="HTH_MARR"/>
    <property type="match status" value="1"/>
</dbReference>
<dbReference type="InterPro" id="IPR000835">
    <property type="entry name" value="HTH_MarR-typ"/>
</dbReference>
<dbReference type="GO" id="GO:0003700">
    <property type="term" value="F:DNA-binding transcription factor activity"/>
    <property type="evidence" value="ECO:0007669"/>
    <property type="project" value="InterPro"/>
</dbReference>
<organism evidence="5 6">
    <name type="scientific">Schleiferilactobacillus perolens DSM 12744</name>
    <dbReference type="NCBI Taxonomy" id="1423792"/>
    <lineage>
        <taxon>Bacteria</taxon>
        <taxon>Bacillati</taxon>
        <taxon>Bacillota</taxon>
        <taxon>Bacilli</taxon>
        <taxon>Lactobacillales</taxon>
        <taxon>Lactobacillaceae</taxon>
        <taxon>Schleiferilactobacillus</taxon>
    </lineage>
</organism>
<dbReference type="Gene3D" id="1.10.10.10">
    <property type="entry name" value="Winged helix-like DNA-binding domain superfamily/Winged helix DNA-binding domain"/>
    <property type="match status" value="1"/>
</dbReference>
<dbReference type="GO" id="GO:0003677">
    <property type="term" value="F:DNA binding"/>
    <property type="evidence" value="ECO:0007669"/>
    <property type="project" value="UniProtKB-KW"/>
</dbReference>
<dbReference type="PATRIC" id="fig|1423792.3.peg.2600"/>
<dbReference type="PANTHER" id="PTHR42756:SF1">
    <property type="entry name" value="TRANSCRIPTIONAL REPRESSOR OF EMRAB OPERON"/>
    <property type="match status" value="1"/>
</dbReference>
<reference evidence="5 6" key="1">
    <citation type="journal article" date="2015" name="Genome Announc.">
        <title>Expanding the biotechnology potential of lactobacilli through comparative genomics of 213 strains and associated genera.</title>
        <authorList>
            <person name="Sun Z."/>
            <person name="Harris H.M."/>
            <person name="McCann A."/>
            <person name="Guo C."/>
            <person name="Argimon S."/>
            <person name="Zhang W."/>
            <person name="Yang X."/>
            <person name="Jeffery I.B."/>
            <person name="Cooney J.C."/>
            <person name="Kagawa T.F."/>
            <person name="Liu W."/>
            <person name="Song Y."/>
            <person name="Salvetti E."/>
            <person name="Wrobel A."/>
            <person name="Rasinkangas P."/>
            <person name="Parkhill J."/>
            <person name="Rea M.C."/>
            <person name="O'Sullivan O."/>
            <person name="Ritari J."/>
            <person name="Douillard F.P."/>
            <person name="Paul Ross R."/>
            <person name="Yang R."/>
            <person name="Briner A.E."/>
            <person name="Felis G.E."/>
            <person name="de Vos W.M."/>
            <person name="Barrangou R."/>
            <person name="Klaenhammer T.R."/>
            <person name="Caufield P.W."/>
            <person name="Cui Y."/>
            <person name="Zhang H."/>
            <person name="O'Toole P.W."/>
        </authorList>
    </citation>
    <scope>NUCLEOTIDE SEQUENCE [LARGE SCALE GENOMIC DNA]</scope>
    <source>
        <strain evidence="5 6">DSM 12744</strain>
    </source>
</reference>
<dbReference type="Pfam" id="PF12802">
    <property type="entry name" value="MarR_2"/>
    <property type="match status" value="1"/>
</dbReference>
<proteinExistence type="predicted"/>
<keyword evidence="6" id="KW-1185">Reference proteome</keyword>
<evidence type="ECO:0000256" key="2">
    <source>
        <dbReference type="ARBA" id="ARBA00023125"/>
    </source>
</evidence>
<dbReference type="PANTHER" id="PTHR42756">
    <property type="entry name" value="TRANSCRIPTIONAL REGULATOR, MARR"/>
    <property type="match status" value="1"/>
</dbReference>
<gene>
    <name evidence="5" type="ORF">FD09_GL002552</name>
</gene>
<dbReference type="Proteomes" id="UP000051330">
    <property type="component" value="Unassembled WGS sequence"/>
</dbReference>
<keyword evidence="3" id="KW-0804">Transcription</keyword>
<evidence type="ECO:0000313" key="6">
    <source>
        <dbReference type="Proteomes" id="UP000051330"/>
    </source>
</evidence>
<dbReference type="SUPFAM" id="SSF46785">
    <property type="entry name" value="Winged helix' DNA-binding domain"/>
    <property type="match status" value="1"/>
</dbReference>
<dbReference type="EMBL" id="AZEC01000005">
    <property type="protein sequence ID" value="KRL13012.1"/>
    <property type="molecule type" value="Genomic_DNA"/>
</dbReference>
<keyword evidence="1" id="KW-0805">Transcription regulation</keyword>
<dbReference type="InterPro" id="IPR036390">
    <property type="entry name" value="WH_DNA-bd_sf"/>
</dbReference>
<feature type="domain" description="HTH marR-type" evidence="4">
    <location>
        <begin position="3"/>
        <end position="139"/>
    </location>
</feature>
<keyword evidence="2" id="KW-0238">DNA-binding</keyword>
<evidence type="ECO:0000259" key="4">
    <source>
        <dbReference type="PROSITE" id="PS50995"/>
    </source>
</evidence>
<dbReference type="AlphaFoldDB" id="A0A0R1N3W2"/>
<comment type="caution">
    <text evidence="5">The sequence shown here is derived from an EMBL/GenBank/DDBJ whole genome shotgun (WGS) entry which is preliminary data.</text>
</comment>
<evidence type="ECO:0000313" key="5">
    <source>
        <dbReference type="EMBL" id="KRL13012.1"/>
    </source>
</evidence>
<sequence>MMTAQIGRLLKIASNRLSWELDQFAQQHGLTGTQMSFIDYLYRETQNGRTILQRDIEHEFRIQRSTTTQVLQAMEKKGLVRRQNATSDARQKEVHLTPAAKDQIQLVRHYMQQSDQTLTKSYSAAEVRLITHFLHQIAHIDEE</sequence>
<evidence type="ECO:0000256" key="3">
    <source>
        <dbReference type="ARBA" id="ARBA00023163"/>
    </source>
</evidence>
<accession>A0A0R1N3W2</accession>